<accession>A0A174FYT5</accession>
<gene>
    <name evidence="2" type="ORF">ERS852450_01973</name>
</gene>
<evidence type="ECO:0000313" key="3">
    <source>
        <dbReference type="Proteomes" id="UP000095679"/>
    </source>
</evidence>
<keyword evidence="1" id="KW-0732">Signal</keyword>
<protein>
    <recommendedName>
        <fullName evidence="4">CAP domain-containing protein</fullName>
    </recommendedName>
</protein>
<dbReference type="RefSeq" id="WP_055298986.1">
    <property type="nucleotide sequence ID" value="NZ_BLYK01000009.1"/>
</dbReference>
<proteinExistence type="predicted"/>
<dbReference type="Proteomes" id="UP000095679">
    <property type="component" value="Unassembled WGS sequence"/>
</dbReference>
<sequence>MKEKIMKKGHLLLTLLVFVCLMGLGTIHANAATVKAKVDVKKFYGMAEQVLQEINKQRRSNGLSDLKMDANFTEAAMDIALQAQGGDASASNPDIYNNRYISKDAMEIDNIDGYDMYDDNLWKENRNGTQKVLNHIKKIGSYSYQDDDITSRVGIGIVATDMPKIVPRELNRGYFCNVTYCFVSNRTAHDNTNYKVYVNSGKTICTQMDLFINPEDTYLIINANENCLTPKILMM</sequence>
<name>A0A174FYT5_9FIRM</name>
<feature type="signal peptide" evidence="1">
    <location>
        <begin position="1"/>
        <end position="31"/>
    </location>
</feature>
<dbReference type="AlphaFoldDB" id="A0A174FYT5"/>
<organism evidence="2 3">
    <name type="scientific">Anaerobutyricum hallii</name>
    <dbReference type="NCBI Taxonomy" id="39488"/>
    <lineage>
        <taxon>Bacteria</taxon>
        <taxon>Bacillati</taxon>
        <taxon>Bacillota</taxon>
        <taxon>Clostridia</taxon>
        <taxon>Lachnospirales</taxon>
        <taxon>Lachnospiraceae</taxon>
        <taxon>Anaerobutyricum</taxon>
    </lineage>
</organism>
<evidence type="ECO:0000313" key="2">
    <source>
        <dbReference type="EMBL" id="CUO54577.1"/>
    </source>
</evidence>
<evidence type="ECO:0000256" key="1">
    <source>
        <dbReference type="SAM" id="SignalP"/>
    </source>
</evidence>
<reference evidence="2 3" key="1">
    <citation type="submission" date="2015-09" db="EMBL/GenBank/DDBJ databases">
        <authorList>
            <consortium name="Pathogen Informatics"/>
        </authorList>
    </citation>
    <scope>NUCLEOTIDE SEQUENCE [LARGE SCALE GENOMIC DNA]</scope>
    <source>
        <strain evidence="2 3">2789STDY5834835</strain>
    </source>
</reference>
<feature type="chain" id="PRO_5008022106" description="CAP domain-containing protein" evidence="1">
    <location>
        <begin position="32"/>
        <end position="235"/>
    </location>
</feature>
<dbReference type="EMBL" id="CYZL01000016">
    <property type="protein sequence ID" value="CUO54577.1"/>
    <property type="molecule type" value="Genomic_DNA"/>
</dbReference>
<evidence type="ECO:0008006" key="4">
    <source>
        <dbReference type="Google" id="ProtNLM"/>
    </source>
</evidence>